<evidence type="ECO:0000313" key="3">
    <source>
        <dbReference type="Proteomes" id="UP000324091"/>
    </source>
</evidence>
<evidence type="ECO:0000313" key="2">
    <source>
        <dbReference type="EMBL" id="TWW68404.1"/>
    </source>
</evidence>
<organism evidence="2 3">
    <name type="scientific">Takifugu flavidus</name>
    <name type="common">sansaifugu</name>
    <dbReference type="NCBI Taxonomy" id="433684"/>
    <lineage>
        <taxon>Eukaryota</taxon>
        <taxon>Metazoa</taxon>
        <taxon>Chordata</taxon>
        <taxon>Craniata</taxon>
        <taxon>Vertebrata</taxon>
        <taxon>Euteleostomi</taxon>
        <taxon>Actinopterygii</taxon>
        <taxon>Neopterygii</taxon>
        <taxon>Teleostei</taxon>
        <taxon>Neoteleostei</taxon>
        <taxon>Acanthomorphata</taxon>
        <taxon>Eupercaria</taxon>
        <taxon>Tetraodontiformes</taxon>
        <taxon>Tetradontoidea</taxon>
        <taxon>Tetraodontidae</taxon>
        <taxon>Takifugu</taxon>
    </lineage>
</organism>
<evidence type="ECO:0000256" key="1">
    <source>
        <dbReference type="SAM" id="MobiDB-lite"/>
    </source>
</evidence>
<comment type="caution">
    <text evidence="2">The sequence shown here is derived from an EMBL/GenBank/DDBJ whole genome shotgun (WGS) entry which is preliminary data.</text>
</comment>
<gene>
    <name evidence="2" type="ORF">D4764_19G0002020</name>
</gene>
<sequence length="118" mass="13073">MSYSQSQRPLLSEVLLACPVSPVDDVNVFLGLLPRPQRVRTSGSFRDDGLSRPPLTLNSDVDLDLTLVAGELGPAQNLSGLLTHDNLRRHHWQTSPQNQKYGAEPRTHLLGPRPHGDY</sequence>
<dbReference type="Proteomes" id="UP000324091">
    <property type="component" value="Chromosome 19"/>
</dbReference>
<protein>
    <submittedName>
        <fullName evidence="2">Uncharacterized protein</fullName>
    </submittedName>
</protein>
<accession>A0A5C6NLY2</accession>
<reference evidence="2 3" key="1">
    <citation type="submission" date="2019-04" db="EMBL/GenBank/DDBJ databases">
        <title>Chromosome genome assembly for Takifugu flavidus.</title>
        <authorList>
            <person name="Xiao S."/>
        </authorList>
    </citation>
    <scope>NUCLEOTIDE SEQUENCE [LARGE SCALE GENOMIC DNA]</scope>
    <source>
        <strain evidence="2">HTHZ2018</strain>
        <tissue evidence="2">Muscle</tissue>
    </source>
</reference>
<dbReference type="EMBL" id="RHFK02000011">
    <property type="protein sequence ID" value="TWW68404.1"/>
    <property type="molecule type" value="Genomic_DNA"/>
</dbReference>
<proteinExistence type="predicted"/>
<dbReference type="AlphaFoldDB" id="A0A5C6NLY2"/>
<feature type="region of interest" description="Disordered" evidence="1">
    <location>
        <begin position="89"/>
        <end position="118"/>
    </location>
</feature>
<name>A0A5C6NLY2_9TELE</name>
<keyword evidence="3" id="KW-1185">Reference proteome</keyword>